<dbReference type="InterPro" id="IPR012349">
    <property type="entry name" value="Split_barrel_FMN-bd"/>
</dbReference>
<dbReference type="Proteomes" id="UP000198815">
    <property type="component" value="Unassembled WGS sequence"/>
</dbReference>
<dbReference type="RefSeq" id="WP_091968578.1">
    <property type="nucleotide sequence ID" value="NZ_FOGZ01000007.1"/>
</dbReference>
<dbReference type="InterPro" id="IPR024747">
    <property type="entry name" value="Pyridox_Oxase-rel"/>
</dbReference>
<keyword evidence="2" id="KW-1185">Reference proteome</keyword>
<gene>
    <name evidence="1" type="ORF">SAMN05443377_10754</name>
</gene>
<dbReference type="EMBL" id="FOGZ01000007">
    <property type="protein sequence ID" value="SER71848.1"/>
    <property type="molecule type" value="Genomic_DNA"/>
</dbReference>
<reference evidence="1 2" key="1">
    <citation type="submission" date="2016-10" db="EMBL/GenBank/DDBJ databases">
        <authorList>
            <person name="de Groot N.N."/>
        </authorList>
    </citation>
    <scope>NUCLEOTIDE SEQUENCE [LARGE SCALE GENOMIC DNA]</scope>
    <source>
        <strain evidence="1 2">DSM 16859</strain>
    </source>
</reference>
<evidence type="ECO:0000313" key="1">
    <source>
        <dbReference type="EMBL" id="SER71848.1"/>
    </source>
</evidence>
<evidence type="ECO:0000313" key="2">
    <source>
        <dbReference type="Proteomes" id="UP000198815"/>
    </source>
</evidence>
<dbReference type="AlphaFoldDB" id="A0A1H9RGK8"/>
<dbReference type="STRING" id="64702.SAMN05443377_10754"/>
<organism evidence="1 2">
    <name type="scientific">Propionibacterium cyclohexanicum</name>
    <dbReference type="NCBI Taxonomy" id="64702"/>
    <lineage>
        <taxon>Bacteria</taxon>
        <taxon>Bacillati</taxon>
        <taxon>Actinomycetota</taxon>
        <taxon>Actinomycetes</taxon>
        <taxon>Propionibacteriales</taxon>
        <taxon>Propionibacteriaceae</taxon>
        <taxon>Propionibacterium</taxon>
    </lineage>
</organism>
<protein>
    <recommendedName>
        <fullName evidence="3">Nitroimidazol reductase NimA, pyridoxamine 5'-phosphate oxidase superfamily</fullName>
    </recommendedName>
</protein>
<accession>A0A1H9RGK8</accession>
<evidence type="ECO:0008006" key="3">
    <source>
        <dbReference type="Google" id="ProtNLM"/>
    </source>
</evidence>
<dbReference type="PANTHER" id="PTHR34071">
    <property type="entry name" value="5-NITROIMIDAZOLE ANTIBIOTICS RESISTANCE PROTEIN, NIMA-FAMILY-RELATED PROTEIN-RELATED"/>
    <property type="match status" value="1"/>
</dbReference>
<dbReference type="Pfam" id="PF12900">
    <property type="entry name" value="Pyridox_ox_2"/>
    <property type="match status" value="1"/>
</dbReference>
<dbReference type="Gene3D" id="2.30.110.10">
    <property type="entry name" value="Electron Transport, Fmn-binding Protein, Chain A"/>
    <property type="match status" value="1"/>
</dbReference>
<dbReference type="PANTHER" id="PTHR34071:SF2">
    <property type="entry name" value="FLAVIN-NUCLEOTIDE-BINDING PROTEIN"/>
    <property type="match status" value="1"/>
</dbReference>
<dbReference type="SUPFAM" id="SSF50475">
    <property type="entry name" value="FMN-binding split barrel"/>
    <property type="match status" value="1"/>
</dbReference>
<sequence length="217" mass="23094">MRHEIHRHADRASHDRTRLDALLDAQCFGTLSAVSPDGDPWAVPMGYARVGDLIVMHGSTGGGLLRLAAAGAPVVLTVAAMDGYVVGHSAQACSVNYRSATIRGQLVSVTGDEKAALLDAYTDFYFPGRMAEVRPHTAKELAATLLLTLQIGGENWLFKQRCGQASDPGEPSEVWGGVVGLRTLPAEPERAPWSTAPLPSSVARLVERLSREPGTGQ</sequence>
<name>A0A1H9RGK8_9ACTN</name>
<proteinExistence type="predicted"/>
<dbReference type="OrthoDB" id="116031at2"/>